<organism evidence="2 3">
    <name type="scientific">Hericium alpestre</name>
    <dbReference type="NCBI Taxonomy" id="135208"/>
    <lineage>
        <taxon>Eukaryota</taxon>
        <taxon>Fungi</taxon>
        <taxon>Dikarya</taxon>
        <taxon>Basidiomycota</taxon>
        <taxon>Agaricomycotina</taxon>
        <taxon>Agaricomycetes</taxon>
        <taxon>Russulales</taxon>
        <taxon>Hericiaceae</taxon>
        <taxon>Hericium</taxon>
    </lineage>
</organism>
<reference evidence="2 3" key="1">
    <citation type="submission" date="2019-02" db="EMBL/GenBank/DDBJ databases">
        <title>Genome sequencing of the rare red list fungi Hericium alpestre (H. flagellum).</title>
        <authorList>
            <person name="Buettner E."/>
            <person name="Kellner H."/>
        </authorList>
    </citation>
    <scope>NUCLEOTIDE SEQUENCE [LARGE SCALE GENOMIC DNA]</scope>
    <source>
        <strain evidence="2 3">DSM 108284</strain>
    </source>
</reference>
<feature type="compositionally biased region" description="Acidic residues" evidence="1">
    <location>
        <begin position="92"/>
        <end position="102"/>
    </location>
</feature>
<comment type="caution">
    <text evidence="2">The sequence shown here is derived from an EMBL/GenBank/DDBJ whole genome shotgun (WGS) entry which is preliminary data.</text>
</comment>
<proteinExistence type="predicted"/>
<dbReference type="EMBL" id="SFCI01001745">
    <property type="protein sequence ID" value="TFY75044.1"/>
    <property type="molecule type" value="Genomic_DNA"/>
</dbReference>
<feature type="region of interest" description="Disordered" evidence="1">
    <location>
        <begin position="1"/>
        <end position="170"/>
    </location>
</feature>
<dbReference type="AlphaFoldDB" id="A0A4Y9ZKU1"/>
<gene>
    <name evidence="2" type="ORF">EWM64_g8966</name>
</gene>
<evidence type="ECO:0000313" key="2">
    <source>
        <dbReference type="EMBL" id="TFY75044.1"/>
    </source>
</evidence>
<accession>A0A4Y9ZKU1</accession>
<evidence type="ECO:0000313" key="3">
    <source>
        <dbReference type="Proteomes" id="UP000298061"/>
    </source>
</evidence>
<sequence>MPLPNGDANGVAFIMPNGSSASLLSSGSATPNPAPPLPEKRGFKEIQMVDDAVEVPPPPTPEKQLVVKVITKEPTPEPVPEHADELAKEPEASPEPEPEPEASSEPGLAPEVLTEPEPAPELSRADSGESKKSSDVQDGATQDSLSPEPEALSANSIHEVLPVVDADARS</sequence>
<keyword evidence="3" id="KW-1185">Reference proteome</keyword>
<name>A0A4Y9ZKU1_9AGAM</name>
<dbReference type="Proteomes" id="UP000298061">
    <property type="component" value="Unassembled WGS sequence"/>
</dbReference>
<feature type="compositionally biased region" description="Basic and acidic residues" evidence="1">
    <location>
        <begin position="70"/>
        <end position="91"/>
    </location>
</feature>
<evidence type="ECO:0000256" key="1">
    <source>
        <dbReference type="SAM" id="MobiDB-lite"/>
    </source>
</evidence>
<feature type="compositionally biased region" description="Low complexity" evidence="1">
    <location>
        <begin position="18"/>
        <end position="29"/>
    </location>
</feature>
<feature type="compositionally biased region" description="Basic and acidic residues" evidence="1">
    <location>
        <begin position="123"/>
        <end position="135"/>
    </location>
</feature>
<protein>
    <submittedName>
        <fullName evidence="2">Uncharacterized protein</fullName>
    </submittedName>
</protein>